<evidence type="ECO:0000313" key="3">
    <source>
        <dbReference type="Proteomes" id="UP000660729"/>
    </source>
</evidence>
<gene>
    <name evidence="2" type="ORF">HII31_01540</name>
</gene>
<keyword evidence="3" id="KW-1185">Reference proteome</keyword>
<dbReference type="EMBL" id="JABCIY010000019">
    <property type="protein sequence ID" value="KAF7197115.1"/>
    <property type="molecule type" value="Genomic_DNA"/>
</dbReference>
<name>A0A8H6RSG8_9PEZI</name>
<protein>
    <submittedName>
        <fullName evidence="2">Uncharacterized protein</fullName>
    </submittedName>
</protein>
<feature type="compositionally biased region" description="Basic and acidic residues" evidence="1">
    <location>
        <begin position="41"/>
        <end position="67"/>
    </location>
</feature>
<reference evidence="2" key="1">
    <citation type="submission" date="2020-04" db="EMBL/GenBank/DDBJ databases">
        <title>Draft genome resource of the tomato pathogen Pseudocercospora fuligena.</title>
        <authorList>
            <person name="Zaccaron A."/>
        </authorList>
    </citation>
    <scope>NUCLEOTIDE SEQUENCE</scope>
    <source>
        <strain evidence="2">PF001</strain>
    </source>
</reference>
<dbReference type="Proteomes" id="UP000660729">
    <property type="component" value="Unassembled WGS sequence"/>
</dbReference>
<dbReference type="OrthoDB" id="10584705at2759"/>
<feature type="compositionally biased region" description="Polar residues" evidence="1">
    <location>
        <begin position="1"/>
        <end position="30"/>
    </location>
</feature>
<feature type="compositionally biased region" description="Pro residues" evidence="1">
    <location>
        <begin position="389"/>
        <end position="398"/>
    </location>
</feature>
<organism evidence="2 3">
    <name type="scientific">Pseudocercospora fuligena</name>
    <dbReference type="NCBI Taxonomy" id="685502"/>
    <lineage>
        <taxon>Eukaryota</taxon>
        <taxon>Fungi</taxon>
        <taxon>Dikarya</taxon>
        <taxon>Ascomycota</taxon>
        <taxon>Pezizomycotina</taxon>
        <taxon>Dothideomycetes</taxon>
        <taxon>Dothideomycetidae</taxon>
        <taxon>Mycosphaerellales</taxon>
        <taxon>Mycosphaerellaceae</taxon>
        <taxon>Pseudocercospora</taxon>
    </lineage>
</organism>
<feature type="compositionally biased region" description="Low complexity" evidence="1">
    <location>
        <begin position="367"/>
        <end position="388"/>
    </location>
</feature>
<feature type="compositionally biased region" description="Basic and acidic residues" evidence="1">
    <location>
        <begin position="283"/>
        <end position="302"/>
    </location>
</feature>
<dbReference type="AlphaFoldDB" id="A0A8H6RSG8"/>
<evidence type="ECO:0000313" key="2">
    <source>
        <dbReference type="EMBL" id="KAF7197115.1"/>
    </source>
</evidence>
<sequence>MHLIHTATNIAQQRSESSPSTPPHRSNSDSSLRHSIILLTESHRSVHERLDHPRTVSDPESEPESRESMSPPSSPSRPVARRPSGPRSPPVQSTRPSAAAAARVAILTQSRAARSESRSSTSGQNRQLTRHHSVRPTVPRNPPSGPSASARQQSKKPVVDEEEMSDDPRIQNYAQYSRQVMSANPAFYNQPLFRAYPSPTTNLSDIERNLNDFDEYDIGAVGSSGRTNRTRMMDEMQATTRASIARHRPPLGAYKVWSPSGNSYFYTTDEAQRVGGQLQAQEEAARARERQRARARATEIQRRSNTPSSRDSSQDSVRTSYRVGVGEQVPQSAYRRSSYSYGYGYGYTQDSEQEQEGDGQGERAEEAGAGAALSRQLQQLQLPARSRPLLPPPAADPE</sequence>
<feature type="region of interest" description="Disordered" evidence="1">
    <location>
        <begin position="276"/>
        <end position="324"/>
    </location>
</feature>
<feature type="region of interest" description="Disordered" evidence="1">
    <location>
        <begin position="1"/>
        <end position="171"/>
    </location>
</feature>
<feature type="compositionally biased region" description="Polar residues" evidence="1">
    <location>
        <begin position="304"/>
        <end position="319"/>
    </location>
</feature>
<evidence type="ECO:0000256" key="1">
    <source>
        <dbReference type="SAM" id="MobiDB-lite"/>
    </source>
</evidence>
<feature type="compositionally biased region" description="Low complexity" evidence="1">
    <location>
        <begin position="68"/>
        <end position="85"/>
    </location>
</feature>
<proteinExistence type="predicted"/>
<accession>A0A8H6RSG8</accession>
<comment type="caution">
    <text evidence="2">The sequence shown here is derived from an EMBL/GenBank/DDBJ whole genome shotgun (WGS) entry which is preliminary data.</text>
</comment>
<feature type="region of interest" description="Disordered" evidence="1">
    <location>
        <begin position="344"/>
        <end position="398"/>
    </location>
</feature>